<accession>B8M589</accession>
<name>B8M589_TALSN</name>
<dbReference type="InParanoid" id="B8M589"/>
<sequence length="147" mass="17107">MNGLTIKIHSEVWIYINPDFEMPANGAAEPSATEAADKTKAYGKRLLEPEMPVQGAEETEATFSLRQTKRSTRMHSSVENEVDVREILVKLKKRHMPDMEKEQNAIFDQLMELKAGPSNQRQINAWIKSWITLYNRAEEYKVQDWRR</sequence>
<dbReference type="EMBL" id="EQ962654">
    <property type="protein sequence ID" value="EED19695.1"/>
    <property type="molecule type" value="Genomic_DNA"/>
</dbReference>
<gene>
    <name evidence="1" type="ORF">TSTA_029690</name>
</gene>
<proteinExistence type="predicted"/>
<dbReference type="GeneID" id="8106536"/>
<protein>
    <submittedName>
        <fullName evidence="1">Uncharacterized protein</fullName>
    </submittedName>
</protein>
<evidence type="ECO:0000313" key="2">
    <source>
        <dbReference type="Proteomes" id="UP000001745"/>
    </source>
</evidence>
<dbReference type="RefSeq" id="XP_002480129.1">
    <property type="nucleotide sequence ID" value="XM_002480084.1"/>
</dbReference>
<dbReference type="Proteomes" id="UP000001745">
    <property type="component" value="Unassembled WGS sequence"/>
</dbReference>
<dbReference type="HOGENOM" id="CLU_1769344_0_0_1"/>
<organism evidence="1 2">
    <name type="scientific">Talaromyces stipitatus (strain ATCC 10500 / CBS 375.48 / QM 6759 / NRRL 1006)</name>
    <name type="common">Penicillium stipitatum</name>
    <dbReference type="NCBI Taxonomy" id="441959"/>
    <lineage>
        <taxon>Eukaryota</taxon>
        <taxon>Fungi</taxon>
        <taxon>Dikarya</taxon>
        <taxon>Ascomycota</taxon>
        <taxon>Pezizomycotina</taxon>
        <taxon>Eurotiomycetes</taxon>
        <taxon>Eurotiomycetidae</taxon>
        <taxon>Eurotiales</taxon>
        <taxon>Trichocomaceae</taxon>
        <taxon>Talaromyces</taxon>
        <taxon>Talaromyces sect. Talaromyces</taxon>
    </lineage>
</organism>
<dbReference type="VEuPathDB" id="FungiDB:TSTA_029690"/>
<dbReference type="PhylomeDB" id="B8M589"/>
<evidence type="ECO:0000313" key="1">
    <source>
        <dbReference type="EMBL" id="EED19695.1"/>
    </source>
</evidence>
<dbReference type="AlphaFoldDB" id="B8M589"/>
<keyword evidence="2" id="KW-1185">Reference proteome</keyword>
<reference evidence="2" key="1">
    <citation type="journal article" date="2015" name="Genome Announc.">
        <title>Genome sequence of the AIDS-associated pathogen Penicillium marneffei (ATCC18224) and its near taxonomic relative Talaromyces stipitatus (ATCC10500).</title>
        <authorList>
            <person name="Nierman W.C."/>
            <person name="Fedorova-Abrams N.D."/>
            <person name="Andrianopoulos A."/>
        </authorList>
    </citation>
    <scope>NUCLEOTIDE SEQUENCE [LARGE SCALE GENOMIC DNA]</scope>
    <source>
        <strain evidence="2">ATCC 10500 / CBS 375.48 / QM 6759 / NRRL 1006</strain>
    </source>
</reference>